<sequence>MSFIVLILIAALFPMVTSTRHPELSITREPQLKEGDIIPLFANKVLPHADDCEAYSYCELPFCPPGDPIPNREKSLQEILSGDCFTRTQYELKFKVGTVRETICEKTLTKDEVKKFRQAISNESEYHMYYNNVLLREKVRFVKPMGVTFNSRPSYYLVKHIDFYPQYYENQVVDISSVADLDSAVDITEDAEIRVRFPYSVFWKDSIIKPTKSISQNGNATMKQWWSSESCLLIFWFLNLCLVLLTLAKGMVEFLTTSSRSVPKDASFRPANPWLLAYILGLGVQQLLMAGLGFLFIWPLEIHDVRYPCNLCPITTLVLVYCLICSYYGCIDSSYGSDREKNIHSWKKYILYCVQMFIMVLLVNQVAKFAFESANFWTTAIFFCVSRLLAALSLPKNIEIAYGRQLQSRRPPTPLWQSKFTTRKAQMFLGGLFPFIVIFGNTDEIYAILFLLKLCGVYRAMFLSFFKVIIRTILTGAGFTAYQLRGKHVYWWWRSVLRGGSTAIFMFAYGIYFCCTVNELASMLHYLRPKPIIVFVFPSATDDSTVTCLIQNMISVLVFVSRKLVAGTYSNKNFVNFPLTMSHAYSFNRAVHDLDQLLE</sequence>
<keyword evidence="2" id="KW-1185">Reference proteome</keyword>
<keyword evidence="1" id="KW-0472">Membrane</keyword>
<reference evidence="2" key="1">
    <citation type="journal article" date="2023" name="Hortic. Res.">
        <title>A chromosome-level phased genome enabling allele-level studies in sweet orange: a case study on citrus Huanglongbing tolerance.</title>
        <authorList>
            <person name="Wu B."/>
            <person name="Yu Q."/>
            <person name="Deng Z."/>
            <person name="Duan Y."/>
            <person name="Luo F."/>
            <person name="Gmitter F. Jr."/>
        </authorList>
    </citation>
    <scope>NUCLEOTIDE SEQUENCE [LARGE SCALE GENOMIC DNA]</scope>
    <source>
        <strain evidence="2">cv. Valencia</strain>
    </source>
</reference>
<evidence type="ECO:0000313" key="1">
    <source>
        <dbReference type="EMBL" id="KAH9738247.1"/>
    </source>
</evidence>
<name>A0ACB8K036_CITSI</name>
<dbReference type="EMBL" id="CM039175">
    <property type="protein sequence ID" value="KAH9738247.1"/>
    <property type="molecule type" value="Genomic_DNA"/>
</dbReference>
<dbReference type="Proteomes" id="UP000829398">
    <property type="component" value="Chromosome 6"/>
</dbReference>
<gene>
    <name evidence="1" type="ORF">KPL71_018722</name>
</gene>
<comment type="caution">
    <text evidence="1">The sequence shown here is derived from an EMBL/GenBank/DDBJ whole genome shotgun (WGS) entry which is preliminary data.</text>
</comment>
<protein>
    <submittedName>
        <fullName evidence="1">Transmembrane 9 superfamily member</fullName>
    </submittedName>
</protein>
<organism evidence="1 2">
    <name type="scientific">Citrus sinensis</name>
    <name type="common">Sweet orange</name>
    <name type="synonym">Citrus aurantium var. sinensis</name>
    <dbReference type="NCBI Taxonomy" id="2711"/>
    <lineage>
        <taxon>Eukaryota</taxon>
        <taxon>Viridiplantae</taxon>
        <taxon>Streptophyta</taxon>
        <taxon>Embryophyta</taxon>
        <taxon>Tracheophyta</taxon>
        <taxon>Spermatophyta</taxon>
        <taxon>Magnoliopsida</taxon>
        <taxon>eudicotyledons</taxon>
        <taxon>Gunneridae</taxon>
        <taxon>Pentapetalae</taxon>
        <taxon>rosids</taxon>
        <taxon>malvids</taxon>
        <taxon>Sapindales</taxon>
        <taxon>Rutaceae</taxon>
        <taxon>Aurantioideae</taxon>
        <taxon>Citrus</taxon>
    </lineage>
</organism>
<accession>A0ACB8K036</accession>
<evidence type="ECO:0000313" key="2">
    <source>
        <dbReference type="Proteomes" id="UP000829398"/>
    </source>
</evidence>
<proteinExistence type="predicted"/>
<keyword evidence="1" id="KW-0812">Transmembrane</keyword>